<organism evidence="1 2">
    <name type="scientific">Aristaeella lactis</name>
    <dbReference type="NCBI Taxonomy" id="3046383"/>
    <lineage>
        <taxon>Bacteria</taxon>
        <taxon>Bacillati</taxon>
        <taxon>Bacillota</taxon>
        <taxon>Clostridia</taxon>
        <taxon>Eubacteriales</taxon>
        <taxon>Aristaeellaceae</taxon>
        <taxon>Aristaeella</taxon>
    </lineage>
</organism>
<proteinExistence type="predicted"/>
<reference evidence="1" key="1">
    <citation type="submission" date="2017-04" db="EMBL/GenBank/DDBJ databases">
        <authorList>
            <person name="Varghese N."/>
            <person name="Submissions S."/>
        </authorList>
    </citation>
    <scope>NUCLEOTIDE SEQUENCE</scope>
    <source>
        <strain evidence="1">WTE2008</strain>
    </source>
</reference>
<accession>A0AC61PQT8</accession>
<keyword evidence="2" id="KW-1185">Reference proteome</keyword>
<comment type="caution">
    <text evidence="1">The sequence shown here is derived from an EMBL/GenBank/DDBJ whole genome shotgun (WGS) entry which is preliminary data.</text>
</comment>
<dbReference type="Proteomes" id="UP000192328">
    <property type="component" value="Unassembled WGS sequence"/>
</dbReference>
<evidence type="ECO:0000313" key="2">
    <source>
        <dbReference type="Proteomes" id="UP000192328"/>
    </source>
</evidence>
<name>A0AC61PQT8_9FIRM</name>
<evidence type="ECO:0000313" key="1">
    <source>
        <dbReference type="EMBL" id="SMC93606.1"/>
    </source>
</evidence>
<gene>
    <name evidence="1" type="ORF">SAMN06297397_0098</name>
</gene>
<sequence>MKKKSIIRRLLPWIIVLVALAALIVFVMVPIYSRQERSFGRPTSVFYYDGDSKPLTMENEYLLFEMDAANTQFTVTNKATGKVWYSNPPERDKDALARGVNADVLSSTLGVTYIDSITTIELNNYTNSVAYQSFNIVPLDDGSIRADYAIGKLERIYMIPNAITKERYENFTNQLDKKDRKKLSNYYSLYEPSKLDKKKNKDEVIALYPSVTEQPLYILKDGLDAKGKQTAEDYFAKVGYNADELAIDEELKAGEKEKSRAVFNVSVIYRLEGKDLVVEVPYSAITCEGDYPITYVSLLPMFGAGGKNDEGFILVPEGGGSLIRYNNGKVSQSAYYANMFGWDYGTKRTEVINETEASFDAFGMSQQDGAFLCLMEGANSYGAISADIAGRLTEYNTVYAKYNVIHSDTYDVTKRSPRMMLMYENKIPDDTVIQRYRFLDDNGYVAMAKAYSEYLKAKPGMKQTEVREDMPVNVEIVGAIDKKQVRFGVPVDSIVPGTTFSETEEILDELTEADIRNLNIRVTGWANGGVRQRVLTSVHTVGELGGDAGMKKLTDHAKEKNVDLYYDGITCFAYNSGIFNGFIPFTNASRYTTREVAKLYPYDIVTYRLSEWMDPYYLVRPEYAQRCAANLLNALKDRQAAGVAFRDIGNLLSSDYYDGDTVTREQVKAMNIQTLKDADAGGLKISIKKGNEYALPYADLITDMDLTGNTYGIIDEKVPFYQMAIHGLKNYTGAPINLAGNYQDTVLECAEYGAGLNFTFMKTSTLVLRDSTFSCYHSAGYDPWKDQALEIISRYQKEMAGLNIQEMTGHEKLADGVSLTEYADGTKVYVNYNDYEYSAGGVRVPARDYLVKRGGGQ</sequence>
<protein>
    <submittedName>
        <fullName evidence="1">Uncharacterized protein</fullName>
    </submittedName>
</protein>
<dbReference type="EMBL" id="FWXZ01000011">
    <property type="protein sequence ID" value="SMC93606.1"/>
    <property type="molecule type" value="Genomic_DNA"/>
</dbReference>